<keyword evidence="12" id="KW-1185">Reference proteome</keyword>
<dbReference type="GO" id="GO:0016020">
    <property type="term" value="C:membrane"/>
    <property type="evidence" value="ECO:0007669"/>
    <property type="project" value="UniProtKB-SubCell"/>
</dbReference>
<protein>
    <recommendedName>
        <fullName evidence="10">Hydroxyproline O-arabinosyltransferase-like domain-containing protein</fullName>
    </recommendedName>
</protein>
<dbReference type="RefSeq" id="XP_001417500.1">
    <property type="nucleotide sequence ID" value="XM_001417463.1"/>
</dbReference>
<keyword evidence="6 8" id="KW-0472">Membrane</keyword>
<feature type="chain" id="PRO_5002671991" description="Hydroxyproline O-arabinosyltransferase-like domain-containing protein" evidence="9">
    <location>
        <begin position="21"/>
        <end position="488"/>
    </location>
</feature>
<evidence type="ECO:0000259" key="10">
    <source>
        <dbReference type="Pfam" id="PF23452"/>
    </source>
</evidence>
<feature type="region of interest" description="Disordered" evidence="7">
    <location>
        <begin position="380"/>
        <end position="406"/>
    </location>
</feature>
<feature type="compositionally biased region" description="Basic and acidic residues" evidence="7">
    <location>
        <begin position="382"/>
        <end position="397"/>
    </location>
</feature>
<dbReference type="Proteomes" id="UP000001568">
    <property type="component" value="Chromosome 4"/>
</dbReference>
<evidence type="ECO:0000256" key="7">
    <source>
        <dbReference type="SAM" id="MobiDB-lite"/>
    </source>
</evidence>
<feature type="domain" description="Hydroxyproline O-arabinosyltransferase-like" evidence="10">
    <location>
        <begin position="34"/>
        <end position="288"/>
    </location>
</feature>
<keyword evidence="3" id="KW-0808">Transferase</keyword>
<reference evidence="11 12" key="1">
    <citation type="journal article" date="2007" name="Proc. Natl. Acad. Sci. U.S.A.">
        <title>The tiny eukaryote Ostreococcus provides genomic insights into the paradox of plankton speciation.</title>
        <authorList>
            <person name="Palenik B."/>
            <person name="Grimwood J."/>
            <person name="Aerts A."/>
            <person name="Rouze P."/>
            <person name="Salamov A."/>
            <person name="Putnam N."/>
            <person name="Dupont C."/>
            <person name="Jorgensen R."/>
            <person name="Derelle E."/>
            <person name="Rombauts S."/>
            <person name="Zhou K."/>
            <person name="Otillar R."/>
            <person name="Merchant S.S."/>
            <person name="Podell S."/>
            <person name="Gaasterland T."/>
            <person name="Napoli C."/>
            <person name="Gendler K."/>
            <person name="Manuell A."/>
            <person name="Tai V."/>
            <person name="Vallon O."/>
            <person name="Piganeau G."/>
            <person name="Jancek S."/>
            <person name="Heijde M."/>
            <person name="Jabbari K."/>
            <person name="Bowler C."/>
            <person name="Lohr M."/>
            <person name="Robbens S."/>
            <person name="Werner G."/>
            <person name="Dubchak I."/>
            <person name="Pazour G.J."/>
            <person name="Ren Q."/>
            <person name="Paulsen I."/>
            <person name="Delwiche C."/>
            <person name="Schmutz J."/>
            <person name="Rokhsar D."/>
            <person name="Van de Peer Y."/>
            <person name="Moreau H."/>
            <person name="Grigoriev I.V."/>
        </authorList>
    </citation>
    <scope>NUCLEOTIDE SEQUENCE [LARGE SCALE GENOMIC DNA]</scope>
    <source>
        <strain evidence="11 12">CCE9901</strain>
    </source>
</reference>
<dbReference type="OMA" id="ISEMYGF"/>
<feature type="transmembrane region" description="Helical" evidence="8">
    <location>
        <begin position="446"/>
        <end position="466"/>
    </location>
</feature>
<keyword evidence="2" id="KW-0328">Glycosyltransferase</keyword>
<evidence type="ECO:0000256" key="3">
    <source>
        <dbReference type="ARBA" id="ARBA00022679"/>
    </source>
</evidence>
<feature type="signal peptide" evidence="9">
    <location>
        <begin position="1"/>
        <end position="20"/>
    </location>
</feature>
<evidence type="ECO:0000256" key="5">
    <source>
        <dbReference type="ARBA" id="ARBA00022989"/>
    </source>
</evidence>
<evidence type="ECO:0000256" key="1">
    <source>
        <dbReference type="ARBA" id="ARBA00004167"/>
    </source>
</evidence>
<dbReference type="KEGG" id="olu:OSTLU_87002"/>
<dbReference type="OrthoDB" id="2015991at2759"/>
<evidence type="ECO:0000256" key="2">
    <source>
        <dbReference type="ARBA" id="ARBA00022676"/>
    </source>
</evidence>
<sequence length="488" mass="56417">MRARALALVALLARASLAFADLDDASERREIDDYHYVFSADCQPYMTWQARALYESWRAIGSPGRMTRLISCTDDEYARYEHMDVVPDTVKCPSFVWYAKEKFGDDDGYSAYNLPGGMNHWAQNVGTDRKWVVKLDADMLLLKPLSVREIPASKGVAASGQYDYLVGTKNGMAKWFVDEEVEKRLAPVGGWEIFDAEDFVNMTPHWFAQTVKVRMDKRIWFPYRGTGDVYVSEESPRPWISEMYGFVFGCGLAGLTHNVMRSVQLYAGMKPWDEASADPFIVHYGLRMDEGPYSWDKHWEPGHLERMTCATRDVEPFPVVPYPKRPSAHALQQERHNYIKVKIMYITVSAINDAVKKYNDEKCGRGARSHRVETKSLPIIPKGRDVPMKPSREDPKVKPRMTQKPTPVPVMHRAERAGDATERLLARKATLKVEREIAHEERMHRMWTMGSLTWVVGFCVIVYRFVRTKTRQRSEQRRRRETNPFREV</sequence>
<evidence type="ECO:0000256" key="9">
    <source>
        <dbReference type="SAM" id="SignalP"/>
    </source>
</evidence>
<organism evidence="11 12">
    <name type="scientific">Ostreococcus lucimarinus (strain CCE9901)</name>
    <dbReference type="NCBI Taxonomy" id="436017"/>
    <lineage>
        <taxon>Eukaryota</taxon>
        <taxon>Viridiplantae</taxon>
        <taxon>Chlorophyta</taxon>
        <taxon>Mamiellophyceae</taxon>
        <taxon>Mamiellales</taxon>
        <taxon>Bathycoccaceae</taxon>
        <taxon>Ostreococcus</taxon>
    </lineage>
</organism>
<accession>A4RW07</accession>
<dbReference type="InterPro" id="IPR056508">
    <property type="entry name" value="HPAT-like"/>
</dbReference>
<dbReference type="Gramene" id="ABO95793">
    <property type="protein sequence ID" value="ABO95793"/>
    <property type="gene ID" value="OSTLU_87002"/>
</dbReference>
<dbReference type="EMBL" id="CP000584">
    <property type="protein sequence ID" value="ABO95793.1"/>
    <property type="molecule type" value="Genomic_DNA"/>
</dbReference>
<proteinExistence type="predicted"/>
<dbReference type="STRING" id="436017.A4RW07"/>
<evidence type="ECO:0000313" key="12">
    <source>
        <dbReference type="Proteomes" id="UP000001568"/>
    </source>
</evidence>
<evidence type="ECO:0000256" key="8">
    <source>
        <dbReference type="SAM" id="Phobius"/>
    </source>
</evidence>
<evidence type="ECO:0000313" key="11">
    <source>
        <dbReference type="EMBL" id="ABO95793.1"/>
    </source>
</evidence>
<dbReference type="eggNOG" id="ENOG502QQG8">
    <property type="taxonomic scope" value="Eukaryota"/>
</dbReference>
<evidence type="ECO:0000256" key="4">
    <source>
        <dbReference type="ARBA" id="ARBA00022692"/>
    </source>
</evidence>
<dbReference type="AlphaFoldDB" id="A4RW07"/>
<dbReference type="HOGENOM" id="CLU_559472_0_0_1"/>
<name>A4RW07_OSTLU</name>
<dbReference type="GeneID" id="5001361"/>
<comment type="subcellular location">
    <subcellularLocation>
        <location evidence="1">Membrane</location>
        <topology evidence="1">Single-pass membrane protein</topology>
    </subcellularLocation>
</comment>
<dbReference type="InterPro" id="IPR044845">
    <property type="entry name" value="HPAT/SRGT1-like"/>
</dbReference>
<keyword evidence="5 8" id="KW-1133">Transmembrane helix</keyword>
<dbReference type="PANTHER" id="PTHR31485">
    <property type="entry name" value="PEPTIDYL SERINE ALPHA-GALACTOSYLTRANSFERASE"/>
    <property type="match status" value="1"/>
</dbReference>
<keyword evidence="9" id="KW-0732">Signal</keyword>
<evidence type="ECO:0000256" key="6">
    <source>
        <dbReference type="ARBA" id="ARBA00023136"/>
    </source>
</evidence>
<gene>
    <name evidence="11" type="ORF">OSTLU_87002</name>
</gene>
<dbReference type="PANTHER" id="PTHR31485:SF7">
    <property type="entry name" value="PEPTIDYL SERINE ALPHA-GALACTOSYLTRANSFERASE"/>
    <property type="match status" value="1"/>
</dbReference>
<keyword evidence="4 8" id="KW-0812">Transmembrane</keyword>
<dbReference type="Pfam" id="PF23452">
    <property type="entry name" value="HPAT"/>
    <property type="match status" value="1"/>
</dbReference>
<dbReference type="GO" id="GO:0016757">
    <property type="term" value="F:glycosyltransferase activity"/>
    <property type="evidence" value="ECO:0007669"/>
    <property type="project" value="UniProtKB-KW"/>
</dbReference>